<dbReference type="RefSeq" id="WP_114705723.1">
    <property type="nucleotide sequence ID" value="NZ_QDKL01000001.1"/>
</dbReference>
<feature type="transmembrane region" description="Helical" evidence="1">
    <location>
        <begin position="203"/>
        <end position="225"/>
    </location>
</feature>
<feature type="transmembrane region" description="Helical" evidence="1">
    <location>
        <begin position="177"/>
        <end position="197"/>
    </location>
</feature>
<dbReference type="Proteomes" id="UP000443582">
    <property type="component" value="Unassembled WGS sequence"/>
</dbReference>
<keyword evidence="1" id="KW-0472">Membrane</keyword>
<evidence type="ECO:0000313" key="2">
    <source>
        <dbReference type="EMBL" id="RZF22778.1"/>
    </source>
</evidence>
<feature type="transmembrane region" description="Helical" evidence="1">
    <location>
        <begin position="55"/>
        <end position="75"/>
    </location>
</feature>
<keyword evidence="1" id="KW-1133">Transmembrane helix</keyword>
<evidence type="ECO:0000256" key="1">
    <source>
        <dbReference type="SAM" id="Phobius"/>
    </source>
</evidence>
<name>A0ABY0IIK4_9BACT</name>
<accession>A0ABY0IIK4</accession>
<dbReference type="EMBL" id="QDKL01000001">
    <property type="protein sequence ID" value="RZF22778.1"/>
    <property type="molecule type" value="Genomic_DNA"/>
</dbReference>
<feature type="transmembrane region" description="Helical" evidence="1">
    <location>
        <begin position="145"/>
        <end position="165"/>
    </location>
</feature>
<feature type="transmembrane region" description="Helical" evidence="1">
    <location>
        <begin position="29"/>
        <end position="49"/>
    </location>
</feature>
<comment type="caution">
    <text evidence="2">The sequence shown here is derived from an EMBL/GenBank/DDBJ whole genome shotgun (WGS) entry which is preliminary data.</text>
</comment>
<evidence type="ECO:0000313" key="3">
    <source>
        <dbReference type="Proteomes" id="UP000443582"/>
    </source>
</evidence>
<sequence>MPDSYTALEKIKNTDTINHMKLNNKIIKGLFKSLALLGALFLVGPHIGIDPKEAAIFYGKILVLIIPFNLIFWFLDKKGIIDLKKEEQERLKLQKKLKSNKKNVIWFFGALVGLLLIIMIPIYLFSTPLKDNPGIRSIENELIQGYYWVFCIVFYSFNTYVFLFGKKLLAGNKRKRIGHYLASFFAFTLFTTSIILANDQPNLVLVMSCLCTGVTWIQFAAINIYKIMKEDETRLEEAL</sequence>
<organism evidence="2 3">
    <name type="scientific">Halobacteriovorax vibrionivorans</name>
    <dbReference type="NCBI Taxonomy" id="2152716"/>
    <lineage>
        <taxon>Bacteria</taxon>
        <taxon>Pseudomonadati</taxon>
        <taxon>Bdellovibrionota</taxon>
        <taxon>Bacteriovoracia</taxon>
        <taxon>Bacteriovoracales</taxon>
        <taxon>Halobacteriovoraceae</taxon>
        <taxon>Halobacteriovorax</taxon>
    </lineage>
</organism>
<keyword evidence="3" id="KW-1185">Reference proteome</keyword>
<feature type="transmembrane region" description="Helical" evidence="1">
    <location>
        <begin position="104"/>
        <end position="125"/>
    </location>
</feature>
<gene>
    <name evidence="2" type="ORF">DAY19_03110</name>
</gene>
<keyword evidence="1" id="KW-0812">Transmembrane</keyword>
<reference evidence="3" key="1">
    <citation type="journal article" date="2019" name="Int. J. Syst. Evol. Microbiol.">
        <title>Halobacteriovorax valvorus sp. nov., a novel prokaryotic predator isolated from coastal seawater of China.</title>
        <authorList>
            <person name="Chen M.-X."/>
        </authorList>
    </citation>
    <scope>NUCLEOTIDE SEQUENCE [LARGE SCALE GENOMIC DNA]</scope>
    <source>
        <strain evidence="3">BL9</strain>
    </source>
</reference>
<protein>
    <submittedName>
        <fullName evidence="2">Uncharacterized protein</fullName>
    </submittedName>
</protein>
<proteinExistence type="predicted"/>